<evidence type="ECO:0000313" key="19">
    <source>
        <dbReference type="EMBL" id="OJJ44732.1"/>
    </source>
</evidence>
<keyword evidence="8 15" id="KW-0378">Hydrolase</keyword>
<keyword evidence="20" id="KW-1185">Reference proteome</keyword>
<dbReference type="PROSITE" id="PS00141">
    <property type="entry name" value="ASP_PROTEASE"/>
    <property type="match status" value="1"/>
</dbReference>
<dbReference type="InterPro" id="IPR021109">
    <property type="entry name" value="Peptidase_aspartic_dom_sf"/>
</dbReference>
<evidence type="ECO:0000256" key="6">
    <source>
        <dbReference type="ARBA" id="ARBA00022729"/>
    </source>
</evidence>
<dbReference type="GO" id="GO:0004190">
    <property type="term" value="F:aspartic-type endopeptidase activity"/>
    <property type="evidence" value="ECO:0007669"/>
    <property type="project" value="UniProtKB-KW"/>
</dbReference>
<feature type="transmembrane region" description="Helical" evidence="16">
    <location>
        <begin position="460"/>
        <end position="482"/>
    </location>
</feature>
<evidence type="ECO:0000256" key="10">
    <source>
        <dbReference type="ARBA" id="ARBA00023136"/>
    </source>
</evidence>
<evidence type="ECO:0000256" key="1">
    <source>
        <dbReference type="ARBA" id="ARBA00004609"/>
    </source>
</evidence>
<dbReference type="SUPFAM" id="SSF50630">
    <property type="entry name" value="Acid proteases"/>
    <property type="match status" value="1"/>
</dbReference>
<dbReference type="Gene3D" id="2.40.70.10">
    <property type="entry name" value="Acid Proteases"/>
    <property type="match status" value="2"/>
</dbReference>
<evidence type="ECO:0000256" key="5">
    <source>
        <dbReference type="ARBA" id="ARBA00022670"/>
    </source>
</evidence>
<evidence type="ECO:0000256" key="2">
    <source>
        <dbReference type="ARBA" id="ARBA00007447"/>
    </source>
</evidence>
<feature type="disulfide bond" evidence="14">
    <location>
        <begin position="130"/>
        <end position="135"/>
    </location>
</feature>
<comment type="similarity">
    <text evidence="2 15">Belongs to the peptidase A1 family.</text>
</comment>
<keyword evidence="16" id="KW-1133">Transmembrane helix</keyword>
<comment type="subcellular location">
    <subcellularLocation>
        <location evidence="1">Cell membrane</location>
        <topology evidence="1">Lipid-anchor</topology>
        <topology evidence="1">GPI-anchor</topology>
    </subcellularLocation>
</comment>
<feature type="active site" evidence="13">
    <location>
        <position position="300"/>
    </location>
</feature>
<keyword evidence="10 16" id="KW-0472">Membrane</keyword>
<dbReference type="EMBL" id="KV878347">
    <property type="protein sequence ID" value="OJJ44732.1"/>
    <property type="molecule type" value="Genomic_DNA"/>
</dbReference>
<evidence type="ECO:0000256" key="9">
    <source>
        <dbReference type="ARBA" id="ARBA00023026"/>
    </source>
</evidence>
<dbReference type="PANTHER" id="PTHR47966:SF75">
    <property type="entry name" value="ENDOPEPTIDASE (CTSD), PUTATIVE (AFU_ORTHOLOGUE AFUA_4G07040)-RELATED"/>
    <property type="match status" value="1"/>
</dbReference>
<dbReference type="GO" id="GO:0006508">
    <property type="term" value="P:proteolysis"/>
    <property type="evidence" value="ECO:0007669"/>
    <property type="project" value="UniProtKB-KW"/>
</dbReference>
<evidence type="ECO:0000256" key="12">
    <source>
        <dbReference type="ARBA" id="ARBA00023288"/>
    </source>
</evidence>
<feature type="active site" evidence="13">
    <location>
        <position position="117"/>
    </location>
</feature>
<keyword evidence="16" id="KW-0812">Transmembrane</keyword>
<protein>
    <recommendedName>
        <fullName evidence="18">Peptidase A1 domain-containing protein</fullName>
    </recommendedName>
</protein>
<organism evidence="19 20">
    <name type="scientific">Penicilliopsis zonata CBS 506.65</name>
    <dbReference type="NCBI Taxonomy" id="1073090"/>
    <lineage>
        <taxon>Eukaryota</taxon>
        <taxon>Fungi</taxon>
        <taxon>Dikarya</taxon>
        <taxon>Ascomycota</taxon>
        <taxon>Pezizomycotina</taxon>
        <taxon>Eurotiomycetes</taxon>
        <taxon>Eurotiomycetidae</taxon>
        <taxon>Eurotiales</taxon>
        <taxon>Aspergillaceae</taxon>
        <taxon>Penicilliopsis</taxon>
    </lineage>
</organism>
<keyword evidence="6 17" id="KW-0732">Signal</keyword>
<dbReference type="PROSITE" id="PS51767">
    <property type="entry name" value="PEPTIDASE_A1"/>
    <property type="match status" value="1"/>
</dbReference>
<dbReference type="GO" id="GO:0005886">
    <property type="term" value="C:plasma membrane"/>
    <property type="evidence" value="ECO:0007669"/>
    <property type="project" value="UniProtKB-SubCell"/>
</dbReference>
<dbReference type="AlphaFoldDB" id="A0A1L9SC62"/>
<evidence type="ECO:0000256" key="13">
    <source>
        <dbReference type="PIRSR" id="PIRSR601461-1"/>
    </source>
</evidence>
<dbReference type="GeneID" id="34616311"/>
<dbReference type="InterPro" id="IPR001969">
    <property type="entry name" value="Aspartic_peptidase_AS"/>
</dbReference>
<dbReference type="Proteomes" id="UP000184188">
    <property type="component" value="Unassembled WGS sequence"/>
</dbReference>
<evidence type="ECO:0000256" key="11">
    <source>
        <dbReference type="ARBA" id="ARBA00023180"/>
    </source>
</evidence>
<dbReference type="InterPro" id="IPR001461">
    <property type="entry name" value="Aspartic_peptidase_A1"/>
</dbReference>
<dbReference type="OrthoDB" id="28208at2759"/>
<evidence type="ECO:0000256" key="14">
    <source>
        <dbReference type="PIRSR" id="PIRSR601461-2"/>
    </source>
</evidence>
<keyword evidence="7 15" id="KW-0064">Aspartyl protease</keyword>
<sequence length="483" mass="52171">MRLKSCLQVLSACLIVDANAFYPYGSDVKSTHSNHIARRHHSFSGPQVKSLSSKASTWEIKRLPRRASRRASTYHVIVGDAPSMSNSAAIDQDGDDYSYFATVKLGSQAQEMWMLLDTGGTDTWVFSSDCTAEACTRHNTFGEQASKTLSVSSTRWNVGYGTGAVSGSLGTDTLSIAGLNLNMTFGLATNASNNFLDYPIDGILGLGRSMDGTFGTPTFMDVVAREKLLKSNILGFSLSRASDGTRDGEITFGNVDKTKFIGNITYTSTQGTSNQWTIPLDDASVDGTACNFFNRSAIIDTGTSYILIPPEDAKDIHALIPGSSQSGENFVIPCSSNSTLRLFFSGTGYTISPKDYVGSKIAGSECASNIIGHTTFGDKEWLVGDVFLKNVYAVFDYDHNQVGFAGRDASSPPIFIPSSATHLPDKSQQNITSTSRSAITGTGIIEQLTSDAPFSHCTGLWPAFAVLFWLYWFCGLPCFITWI</sequence>
<dbReference type="InterPro" id="IPR034164">
    <property type="entry name" value="Pepsin-like_dom"/>
</dbReference>
<feature type="domain" description="Peptidase A1" evidence="18">
    <location>
        <begin position="99"/>
        <end position="405"/>
    </location>
</feature>
<feature type="signal peptide" evidence="17">
    <location>
        <begin position="1"/>
        <end position="20"/>
    </location>
</feature>
<keyword evidence="3" id="KW-1003">Cell membrane</keyword>
<dbReference type="PRINTS" id="PR00792">
    <property type="entry name" value="PEPSIN"/>
</dbReference>
<dbReference type="FunFam" id="2.40.70.10:FF:000085">
    <property type="entry name" value="Aspartic-type endopeptidase (CtsD), putative"/>
    <property type="match status" value="1"/>
</dbReference>
<keyword evidence="11" id="KW-0325">Glycoprotein</keyword>
<evidence type="ECO:0000256" key="15">
    <source>
        <dbReference type="RuleBase" id="RU000454"/>
    </source>
</evidence>
<dbReference type="GO" id="GO:0098552">
    <property type="term" value="C:side of membrane"/>
    <property type="evidence" value="ECO:0007669"/>
    <property type="project" value="UniProtKB-KW"/>
</dbReference>
<dbReference type="InterPro" id="IPR033121">
    <property type="entry name" value="PEPTIDASE_A1"/>
</dbReference>
<proteinExistence type="inferred from homology"/>
<evidence type="ECO:0000256" key="16">
    <source>
        <dbReference type="SAM" id="Phobius"/>
    </source>
</evidence>
<keyword evidence="12" id="KW-0449">Lipoprotein</keyword>
<reference evidence="20" key="1">
    <citation type="journal article" date="2017" name="Genome Biol.">
        <title>Comparative genomics reveals high biological diversity and specific adaptations in the industrially and medically important fungal genus Aspergillus.</title>
        <authorList>
            <person name="de Vries R.P."/>
            <person name="Riley R."/>
            <person name="Wiebenga A."/>
            <person name="Aguilar-Osorio G."/>
            <person name="Amillis S."/>
            <person name="Uchima C.A."/>
            <person name="Anderluh G."/>
            <person name="Asadollahi M."/>
            <person name="Askin M."/>
            <person name="Barry K."/>
            <person name="Battaglia E."/>
            <person name="Bayram O."/>
            <person name="Benocci T."/>
            <person name="Braus-Stromeyer S.A."/>
            <person name="Caldana C."/>
            <person name="Canovas D."/>
            <person name="Cerqueira G.C."/>
            <person name="Chen F."/>
            <person name="Chen W."/>
            <person name="Choi C."/>
            <person name="Clum A."/>
            <person name="Dos Santos R.A."/>
            <person name="Damasio A.R."/>
            <person name="Diallinas G."/>
            <person name="Emri T."/>
            <person name="Fekete E."/>
            <person name="Flipphi M."/>
            <person name="Freyberg S."/>
            <person name="Gallo A."/>
            <person name="Gournas C."/>
            <person name="Habgood R."/>
            <person name="Hainaut M."/>
            <person name="Harispe M.L."/>
            <person name="Henrissat B."/>
            <person name="Hilden K.S."/>
            <person name="Hope R."/>
            <person name="Hossain A."/>
            <person name="Karabika E."/>
            <person name="Karaffa L."/>
            <person name="Karanyi Z."/>
            <person name="Krasevec N."/>
            <person name="Kuo A."/>
            <person name="Kusch H."/>
            <person name="LaButti K."/>
            <person name="Lagendijk E.L."/>
            <person name="Lapidus A."/>
            <person name="Levasseur A."/>
            <person name="Lindquist E."/>
            <person name="Lipzen A."/>
            <person name="Logrieco A.F."/>
            <person name="MacCabe A."/>
            <person name="Maekelae M.R."/>
            <person name="Malavazi I."/>
            <person name="Melin P."/>
            <person name="Meyer V."/>
            <person name="Mielnichuk N."/>
            <person name="Miskei M."/>
            <person name="Molnar A.P."/>
            <person name="Mule G."/>
            <person name="Ngan C.Y."/>
            <person name="Orejas M."/>
            <person name="Orosz E."/>
            <person name="Ouedraogo J.P."/>
            <person name="Overkamp K.M."/>
            <person name="Park H.-S."/>
            <person name="Perrone G."/>
            <person name="Piumi F."/>
            <person name="Punt P.J."/>
            <person name="Ram A.F."/>
            <person name="Ramon A."/>
            <person name="Rauscher S."/>
            <person name="Record E."/>
            <person name="Riano-Pachon D.M."/>
            <person name="Robert V."/>
            <person name="Roehrig J."/>
            <person name="Ruller R."/>
            <person name="Salamov A."/>
            <person name="Salih N.S."/>
            <person name="Samson R.A."/>
            <person name="Sandor E."/>
            <person name="Sanguinetti M."/>
            <person name="Schuetze T."/>
            <person name="Sepcic K."/>
            <person name="Shelest E."/>
            <person name="Sherlock G."/>
            <person name="Sophianopoulou V."/>
            <person name="Squina F.M."/>
            <person name="Sun H."/>
            <person name="Susca A."/>
            <person name="Todd R.B."/>
            <person name="Tsang A."/>
            <person name="Unkles S.E."/>
            <person name="van de Wiele N."/>
            <person name="van Rossen-Uffink D."/>
            <person name="Oliveira J.V."/>
            <person name="Vesth T.C."/>
            <person name="Visser J."/>
            <person name="Yu J.-H."/>
            <person name="Zhou M."/>
            <person name="Andersen M.R."/>
            <person name="Archer D.B."/>
            <person name="Baker S.E."/>
            <person name="Benoit I."/>
            <person name="Brakhage A.A."/>
            <person name="Braus G.H."/>
            <person name="Fischer R."/>
            <person name="Frisvad J.C."/>
            <person name="Goldman G.H."/>
            <person name="Houbraken J."/>
            <person name="Oakley B."/>
            <person name="Pocsi I."/>
            <person name="Scazzocchio C."/>
            <person name="Seiboth B."/>
            <person name="vanKuyk P.A."/>
            <person name="Wortman J."/>
            <person name="Dyer P.S."/>
            <person name="Grigoriev I.V."/>
        </authorList>
    </citation>
    <scope>NUCLEOTIDE SEQUENCE [LARGE SCALE GENOMIC DNA]</scope>
    <source>
        <strain evidence="20">CBS 506.65</strain>
    </source>
</reference>
<keyword evidence="5 15" id="KW-0645">Protease</keyword>
<dbReference type="FunFam" id="2.40.70.10:FF:000060">
    <property type="entry name" value="Aspartic-type endopeptidase ctsD"/>
    <property type="match status" value="1"/>
</dbReference>
<name>A0A1L9SC62_9EURO</name>
<accession>A0A1L9SC62</accession>
<dbReference type="RefSeq" id="XP_022579242.1">
    <property type="nucleotide sequence ID" value="XM_022729847.1"/>
</dbReference>
<evidence type="ECO:0000256" key="17">
    <source>
        <dbReference type="SAM" id="SignalP"/>
    </source>
</evidence>
<evidence type="ECO:0000256" key="3">
    <source>
        <dbReference type="ARBA" id="ARBA00022475"/>
    </source>
</evidence>
<keyword evidence="4" id="KW-0336">GPI-anchor</keyword>
<evidence type="ECO:0000256" key="4">
    <source>
        <dbReference type="ARBA" id="ARBA00022622"/>
    </source>
</evidence>
<dbReference type="STRING" id="1073090.A0A1L9SC62"/>
<evidence type="ECO:0000259" key="18">
    <source>
        <dbReference type="PROSITE" id="PS51767"/>
    </source>
</evidence>
<evidence type="ECO:0000256" key="7">
    <source>
        <dbReference type="ARBA" id="ARBA00022750"/>
    </source>
</evidence>
<evidence type="ECO:0000313" key="20">
    <source>
        <dbReference type="Proteomes" id="UP000184188"/>
    </source>
</evidence>
<dbReference type="VEuPathDB" id="FungiDB:ASPZODRAFT_725653"/>
<evidence type="ECO:0000256" key="8">
    <source>
        <dbReference type="ARBA" id="ARBA00022801"/>
    </source>
</evidence>
<dbReference type="PANTHER" id="PTHR47966">
    <property type="entry name" value="BETA-SITE APP-CLEAVING ENZYME, ISOFORM A-RELATED"/>
    <property type="match status" value="1"/>
</dbReference>
<keyword evidence="9" id="KW-0843">Virulence</keyword>
<dbReference type="Pfam" id="PF00026">
    <property type="entry name" value="Asp"/>
    <property type="match status" value="1"/>
</dbReference>
<keyword evidence="14" id="KW-1015">Disulfide bond</keyword>
<gene>
    <name evidence="19" type="ORF">ASPZODRAFT_725653</name>
</gene>
<feature type="chain" id="PRO_5012454057" description="Peptidase A1 domain-containing protein" evidence="17">
    <location>
        <begin position="21"/>
        <end position="483"/>
    </location>
</feature>
<dbReference type="CDD" id="cd05471">
    <property type="entry name" value="pepsin_like"/>
    <property type="match status" value="1"/>
</dbReference>